<dbReference type="Pfam" id="PF00196">
    <property type="entry name" value="GerE"/>
    <property type="match status" value="1"/>
</dbReference>
<dbReference type="PANTHER" id="PTHR43214">
    <property type="entry name" value="TWO-COMPONENT RESPONSE REGULATOR"/>
    <property type="match status" value="1"/>
</dbReference>
<evidence type="ECO:0000256" key="4">
    <source>
        <dbReference type="ARBA" id="ARBA00023163"/>
    </source>
</evidence>
<dbReference type="InterPro" id="IPR016032">
    <property type="entry name" value="Sig_transdc_resp-reg_C-effctor"/>
</dbReference>
<evidence type="ECO:0000256" key="5">
    <source>
        <dbReference type="PROSITE-ProRule" id="PRU00169"/>
    </source>
</evidence>
<dbReference type="GO" id="GO:0006355">
    <property type="term" value="P:regulation of DNA-templated transcription"/>
    <property type="evidence" value="ECO:0007669"/>
    <property type="project" value="InterPro"/>
</dbReference>
<dbReference type="InterPro" id="IPR011006">
    <property type="entry name" value="CheY-like_superfamily"/>
</dbReference>
<dbReference type="SUPFAM" id="SSF52172">
    <property type="entry name" value="CheY-like"/>
    <property type="match status" value="1"/>
</dbReference>
<sequence>MSVRVLLVDDHPVVRSGLRAVLEATGRVEVVGEAASGEQALALVPRLTPDVVLMDLNLGEGMDGVSATTRILTGGAGEQAPAVLILTTYDHDTDIVRAVEAGASGYLLKDASPETIADAVAAAARGETVLASGLAQRLVSRMRAPAEPALTPREFEVLRLVAQGAGNRAIAKELFVSEATVKTHLVHAYDKLGVDNRTGAVTAARERGLL</sequence>
<feature type="modified residue" description="4-aspartylphosphate" evidence="5">
    <location>
        <position position="55"/>
    </location>
</feature>
<gene>
    <name evidence="8" type="ORF">FNH13_18605</name>
</gene>
<organism evidence="8 9">
    <name type="scientific">Ornithinimicrobium ciconiae</name>
    <dbReference type="NCBI Taxonomy" id="2594265"/>
    <lineage>
        <taxon>Bacteria</taxon>
        <taxon>Bacillati</taxon>
        <taxon>Actinomycetota</taxon>
        <taxon>Actinomycetes</taxon>
        <taxon>Micrococcales</taxon>
        <taxon>Ornithinimicrobiaceae</taxon>
        <taxon>Ornithinimicrobium</taxon>
    </lineage>
</organism>
<dbReference type="InterPro" id="IPR058245">
    <property type="entry name" value="NreC/VraR/RcsB-like_REC"/>
</dbReference>
<dbReference type="InterPro" id="IPR000792">
    <property type="entry name" value="Tscrpt_reg_LuxR_C"/>
</dbReference>
<dbReference type="Pfam" id="PF00072">
    <property type="entry name" value="Response_reg"/>
    <property type="match status" value="1"/>
</dbReference>
<keyword evidence="4" id="KW-0804">Transcription</keyword>
<evidence type="ECO:0000313" key="8">
    <source>
        <dbReference type="EMBL" id="QDO90088.1"/>
    </source>
</evidence>
<dbReference type="PROSITE" id="PS50043">
    <property type="entry name" value="HTH_LUXR_2"/>
    <property type="match status" value="1"/>
</dbReference>
<dbReference type="Proteomes" id="UP000315395">
    <property type="component" value="Chromosome"/>
</dbReference>
<proteinExistence type="predicted"/>
<evidence type="ECO:0000313" key="9">
    <source>
        <dbReference type="Proteomes" id="UP000315395"/>
    </source>
</evidence>
<dbReference type="EMBL" id="CP041616">
    <property type="protein sequence ID" value="QDO90088.1"/>
    <property type="molecule type" value="Genomic_DNA"/>
</dbReference>
<evidence type="ECO:0000256" key="1">
    <source>
        <dbReference type="ARBA" id="ARBA00022553"/>
    </source>
</evidence>
<keyword evidence="1 5" id="KW-0597">Phosphoprotein</keyword>
<feature type="domain" description="Response regulatory" evidence="7">
    <location>
        <begin position="4"/>
        <end position="124"/>
    </location>
</feature>
<evidence type="ECO:0000256" key="2">
    <source>
        <dbReference type="ARBA" id="ARBA00023015"/>
    </source>
</evidence>
<protein>
    <submittedName>
        <fullName evidence="8">Response regulator transcription factor</fullName>
    </submittedName>
</protein>
<dbReference type="InterPro" id="IPR001789">
    <property type="entry name" value="Sig_transdc_resp-reg_receiver"/>
</dbReference>
<dbReference type="PROSITE" id="PS50110">
    <property type="entry name" value="RESPONSE_REGULATORY"/>
    <property type="match status" value="1"/>
</dbReference>
<dbReference type="PROSITE" id="PS00622">
    <property type="entry name" value="HTH_LUXR_1"/>
    <property type="match status" value="1"/>
</dbReference>
<keyword evidence="9" id="KW-1185">Reference proteome</keyword>
<dbReference type="PANTHER" id="PTHR43214:SF24">
    <property type="entry name" value="TRANSCRIPTIONAL REGULATORY PROTEIN NARL-RELATED"/>
    <property type="match status" value="1"/>
</dbReference>
<feature type="domain" description="HTH luxR-type" evidence="6">
    <location>
        <begin position="143"/>
        <end position="208"/>
    </location>
</feature>
<dbReference type="SMART" id="SM00448">
    <property type="entry name" value="REC"/>
    <property type="match status" value="1"/>
</dbReference>
<dbReference type="PRINTS" id="PR00038">
    <property type="entry name" value="HTHLUXR"/>
</dbReference>
<dbReference type="SUPFAM" id="SSF46894">
    <property type="entry name" value="C-terminal effector domain of the bipartite response regulators"/>
    <property type="match status" value="1"/>
</dbReference>
<keyword evidence="3" id="KW-0238">DNA-binding</keyword>
<evidence type="ECO:0000256" key="3">
    <source>
        <dbReference type="ARBA" id="ARBA00023125"/>
    </source>
</evidence>
<evidence type="ECO:0000259" key="6">
    <source>
        <dbReference type="PROSITE" id="PS50043"/>
    </source>
</evidence>
<dbReference type="KEGG" id="orz:FNH13_18605"/>
<dbReference type="GO" id="GO:0000160">
    <property type="term" value="P:phosphorelay signal transduction system"/>
    <property type="evidence" value="ECO:0007669"/>
    <property type="project" value="InterPro"/>
</dbReference>
<dbReference type="Gene3D" id="3.40.50.2300">
    <property type="match status" value="1"/>
</dbReference>
<dbReference type="CDD" id="cd17535">
    <property type="entry name" value="REC_NarL-like"/>
    <property type="match status" value="1"/>
</dbReference>
<dbReference type="RefSeq" id="WP_143784814.1">
    <property type="nucleotide sequence ID" value="NZ_CP041616.1"/>
</dbReference>
<accession>A0A516GF13</accession>
<dbReference type="OrthoDB" id="9808843at2"/>
<reference evidence="8 9" key="1">
    <citation type="submission" date="2019-07" db="EMBL/GenBank/DDBJ databases">
        <title>complete genome sequencing of Ornithinimicrobium sp. H23M54.</title>
        <authorList>
            <person name="Bae J.-W."/>
            <person name="Lee S.-Y."/>
        </authorList>
    </citation>
    <scope>NUCLEOTIDE SEQUENCE [LARGE SCALE GENOMIC DNA]</scope>
    <source>
        <strain evidence="8 9">H23M54</strain>
    </source>
</reference>
<keyword evidence="2" id="KW-0805">Transcription regulation</keyword>
<dbReference type="InterPro" id="IPR039420">
    <property type="entry name" value="WalR-like"/>
</dbReference>
<dbReference type="CDD" id="cd06170">
    <property type="entry name" value="LuxR_C_like"/>
    <property type="match status" value="1"/>
</dbReference>
<dbReference type="GO" id="GO:0003677">
    <property type="term" value="F:DNA binding"/>
    <property type="evidence" value="ECO:0007669"/>
    <property type="project" value="UniProtKB-KW"/>
</dbReference>
<evidence type="ECO:0000259" key="7">
    <source>
        <dbReference type="PROSITE" id="PS50110"/>
    </source>
</evidence>
<name>A0A516GF13_9MICO</name>
<dbReference type="AlphaFoldDB" id="A0A516GF13"/>
<dbReference type="SMART" id="SM00421">
    <property type="entry name" value="HTH_LUXR"/>
    <property type="match status" value="1"/>
</dbReference>